<keyword evidence="3" id="KW-0238">DNA-binding</keyword>
<name>A0A371H980_MUCPR</name>
<comment type="subcellular location">
    <subcellularLocation>
        <location evidence="1">Nucleus</location>
    </subcellularLocation>
</comment>
<accession>A0A371H980</accession>
<evidence type="ECO:0000256" key="2">
    <source>
        <dbReference type="ARBA" id="ARBA00023015"/>
    </source>
</evidence>
<evidence type="ECO:0000256" key="5">
    <source>
        <dbReference type="ARBA" id="ARBA00023242"/>
    </source>
</evidence>
<keyword evidence="5" id="KW-0539">Nucleus</keyword>
<evidence type="ECO:0000256" key="6">
    <source>
        <dbReference type="SAM" id="MobiDB-lite"/>
    </source>
</evidence>
<keyword evidence="2" id="KW-0805">Transcription regulation</keyword>
<feature type="non-terminal residue" evidence="8">
    <location>
        <position position="1"/>
    </location>
</feature>
<keyword evidence="9" id="KW-1185">Reference proteome</keyword>
<sequence>MSGFSRQTQKQGMKCKRGKEKVPAKEENMNTVRKVRIVFNDPDATDYSSEDEKFLSNGHQLKGCSKRVVNEILLPCMPSKLHAEDSSQEDVNSEKIKASPGPFASRRNRKLSSNYKGVQRRKWGKYVAEIRDPRGVRLWLGTFDTEEEAAMAYERKKNEFESSMLALSKKDALACENAKEVLFHPSPSSVLDVSTTKAPQDVNDIDSSVKEKVNEKTDGAGGSIDMEPVYSEDHSIQHLLEEPVVPSLDGLYLDEVEKGAMLLGNDFYNFLDNDMKGDSMWNVEHREGTVLPLVDSAFDDLTAAQKLDIKHMSKKQPYIEND</sequence>
<dbReference type="EMBL" id="QJKJ01003265">
    <property type="protein sequence ID" value="RDX99286.1"/>
    <property type="molecule type" value="Genomic_DNA"/>
</dbReference>
<evidence type="ECO:0000313" key="9">
    <source>
        <dbReference type="Proteomes" id="UP000257109"/>
    </source>
</evidence>
<dbReference type="Proteomes" id="UP000257109">
    <property type="component" value="Unassembled WGS sequence"/>
</dbReference>
<feature type="compositionally biased region" description="Polar residues" evidence="6">
    <location>
        <begin position="1"/>
        <end position="11"/>
    </location>
</feature>
<dbReference type="PRINTS" id="PR00367">
    <property type="entry name" value="ETHRSPELEMNT"/>
</dbReference>
<dbReference type="PANTHER" id="PTHR31194">
    <property type="entry name" value="SHN SHINE , DNA BINDING / TRANSCRIPTION FACTOR"/>
    <property type="match status" value="1"/>
</dbReference>
<feature type="region of interest" description="Disordered" evidence="6">
    <location>
        <begin position="83"/>
        <end position="108"/>
    </location>
</feature>
<dbReference type="CDD" id="cd00018">
    <property type="entry name" value="AP2"/>
    <property type="match status" value="1"/>
</dbReference>
<dbReference type="AlphaFoldDB" id="A0A371H980"/>
<dbReference type="Gene3D" id="3.30.730.10">
    <property type="entry name" value="AP2/ERF domain"/>
    <property type="match status" value="1"/>
</dbReference>
<evidence type="ECO:0000256" key="3">
    <source>
        <dbReference type="ARBA" id="ARBA00023125"/>
    </source>
</evidence>
<comment type="caution">
    <text evidence="8">The sequence shown here is derived from an EMBL/GenBank/DDBJ whole genome shotgun (WGS) entry which is preliminary data.</text>
</comment>
<evidence type="ECO:0000313" key="8">
    <source>
        <dbReference type="EMBL" id="RDX99286.1"/>
    </source>
</evidence>
<protein>
    <submittedName>
        <fullName evidence="8">Ethylene-responsive transcription factor ERF118</fullName>
    </submittedName>
</protein>
<evidence type="ECO:0000256" key="4">
    <source>
        <dbReference type="ARBA" id="ARBA00023163"/>
    </source>
</evidence>
<dbReference type="InterPro" id="IPR016177">
    <property type="entry name" value="DNA-bd_dom_sf"/>
</dbReference>
<proteinExistence type="predicted"/>
<evidence type="ECO:0000256" key="1">
    <source>
        <dbReference type="ARBA" id="ARBA00004123"/>
    </source>
</evidence>
<dbReference type="SUPFAM" id="SSF54171">
    <property type="entry name" value="DNA-binding domain"/>
    <property type="match status" value="1"/>
</dbReference>
<feature type="domain" description="AP2/ERF" evidence="7">
    <location>
        <begin position="114"/>
        <end position="170"/>
    </location>
</feature>
<dbReference type="SMART" id="SM00380">
    <property type="entry name" value="AP2"/>
    <property type="match status" value="1"/>
</dbReference>
<dbReference type="OrthoDB" id="1276482at2759"/>
<dbReference type="InterPro" id="IPR050913">
    <property type="entry name" value="AP2/ERF_ERF"/>
</dbReference>
<feature type="region of interest" description="Disordered" evidence="6">
    <location>
        <begin position="1"/>
        <end position="29"/>
    </location>
</feature>
<dbReference type="InterPro" id="IPR001471">
    <property type="entry name" value="AP2/ERF_dom"/>
</dbReference>
<dbReference type="GO" id="GO:0003677">
    <property type="term" value="F:DNA binding"/>
    <property type="evidence" value="ECO:0007669"/>
    <property type="project" value="UniProtKB-KW"/>
</dbReference>
<reference evidence="8" key="1">
    <citation type="submission" date="2018-05" db="EMBL/GenBank/DDBJ databases">
        <title>Draft genome of Mucuna pruriens seed.</title>
        <authorList>
            <person name="Nnadi N.E."/>
            <person name="Vos R."/>
            <person name="Hasami M.H."/>
            <person name="Devisetty U.K."/>
            <person name="Aguiy J.C."/>
        </authorList>
    </citation>
    <scope>NUCLEOTIDE SEQUENCE [LARGE SCALE GENOMIC DNA]</scope>
    <source>
        <strain evidence="8">JCA_2017</strain>
    </source>
</reference>
<dbReference type="GO" id="GO:0003700">
    <property type="term" value="F:DNA-binding transcription factor activity"/>
    <property type="evidence" value="ECO:0007669"/>
    <property type="project" value="InterPro"/>
</dbReference>
<dbReference type="InterPro" id="IPR036955">
    <property type="entry name" value="AP2/ERF_dom_sf"/>
</dbReference>
<dbReference type="STRING" id="157652.A0A371H980"/>
<keyword evidence="4" id="KW-0804">Transcription</keyword>
<dbReference type="GO" id="GO:0005634">
    <property type="term" value="C:nucleus"/>
    <property type="evidence" value="ECO:0007669"/>
    <property type="project" value="UniProtKB-SubCell"/>
</dbReference>
<organism evidence="8 9">
    <name type="scientific">Mucuna pruriens</name>
    <name type="common">Velvet bean</name>
    <name type="synonym">Dolichos pruriens</name>
    <dbReference type="NCBI Taxonomy" id="157652"/>
    <lineage>
        <taxon>Eukaryota</taxon>
        <taxon>Viridiplantae</taxon>
        <taxon>Streptophyta</taxon>
        <taxon>Embryophyta</taxon>
        <taxon>Tracheophyta</taxon>
        <taxon>Spermatophyta</taxon>
        <taxon>Magnoliopsida</taxon>
        <taxon>eudicotyledons</taxon>
        <taxon>Gunneridae</taxon>
        <taxon>Pentapetalae</taxon>
        <taxon>rosids</taxon>
        <taxon>fabids</taxon>
        <taxon>Fabales</taxon>
        <taxon>Fabaceae</taxon>
        <taxon>Papilionoideae</taxon>
        <taxon>50 kb inversion clade</taxon>
        <taxon>NPAAA clade</taxon>
        <taxon>indigoferoid/millettioid clade</taxon>
        <taxon>Phaseoleae</taxon>
        <taxon>Mucuna</taxon>
    </lineage>
</organism>
<dbReference type="PROSITE" id="PS51032">
    <property type="entry name" value="AP2_ERF"/>
    <property type="match status" value="1"/>
</dbReference>
<dbReference type="Pfam" id="PF00847">
    <property type="entry name" value="AP2"/>
    <property type="match status" value="1"/>
</dbReference>
<dbReference type="PANTHER" id="PTHR31194:SF187">
    <property type="entry name" value="ETHYLENE-RESPONSIVE TRANSCRIPTION FACTOR ERF118-LIKE"/>
    <property type="match status" value="1"/>
</dbReference>
<gene>
    <name evidence="8" type="primary">ERF118</name>
    <name evidence="8" type="ORF">CR513_17679</name>
</gene>
<evidence type="ECO:0000259" key="7">
    <source>
        <dbReference type="PROSITE" id="PS51032"/>
    </source>
</evidence>